<proteinExistence type="predicted"/>
<dbReference type="EMBL" id="CAEZUG010000045">
    <property type="protein sequence ID" value="CAB4595211.1"/>
    <property type="molecule type" value="Genomic_DNA"/>
</dbReference>
<evidence type="ECO:0000313" key="1">
    <source>
        <dbReference type="EMBL" id="CAB4595211.1"/>
    </source>
</evidence>
<name>A0A6J6G2B7_9ZZZZ</name>
<accession>A0A6J6G2B7</accession>
<gene>
    <name evidence="1" type="ORF">UFOPK1795_00823</name>
</gene>
<sequence length="562" mass="58551">MKLQIKSRKSGPAIARVIAVAVLAATTISPAQGADTNPVTPINLVAPSGLPGIPALPFTGVKTEAFTTPSTMLNLDVVPSQGVIGTPITITGKGLPANTVLPLAWSTLDGTWVADIQPNSVNYLGTKYTKYNVNIATVTTDATGGFVYKTKVPSDFGGVHDIYAVQNGAAVAHGGFQTTRGLKISPTSGPIGTPITIEYTGMGASLYTAGAAVHWDSSYAGEMQALWTRGTGKVVIRAAGTIGNHVIDVKDAITFAYLNILQSPVPYANGGRAMFKVTADKGIGKPYITWPAAVEPTLELRTTLSSVGLNPNTKAVAKLSKSSGPILTKTTFSATGLTSSGTHQLVWASVVGNRVNCTGTCWVYNSIPLATVNVTGSSMSSDITIPDNLGGWHVIQLKQGDVIEAQAAFYVKHSIMPFYDKAGKVIGMGIAKADNSGSVEAFAKGGAGAPSTTFKAGEEITISIKGVGWTQLDNTMAVTYDNSYVGYGCGFNSNGYMVIHITATGAPGTHIIDLHPILYTQQPSFANTPYGMVPILSADRDFAGLALGYTVPSIHFAITVVK</sequence>
<dbReference type="AlphaFoldDB" id="A0A6J6G2B7"/>
<organism evidence="1">
    <name type="scientific">freshwater metagenome</name>
    <dbReference type="NCBI Taxonomy" id="449393"/>
    <lineage>
        <taxon>unclassified sequences</taxon>
        <taxon>metagenomes</taxon>
        <taxon>ecological metagenomes</taxon>
    </lineage>
</organism>
<protein>
    <submittedName>
        <fullName evidence="1">Unannotated protein</fullName>
    </submittedName>
</protein>
<reference evidence="1" key="1">
    <citation type="submission" date="2020-05" db="EMBL/GenBank/DDBJ databases">
        <authorList>
            <person name="Chiriac C."/>
            <person name="Salcher M."/>
            <person name="Ghai R."/>
            <person name="Kavagutti S V."/>
        </authorList>
    </citation>
    <scope>NUCLEOTIDE SEQUENCE</scope>
</reference>